<proteinExistence type="predicted"/>
<dbReference type="InterPro" id="IPR003313">
    <property type="entry name" value="AraC-bd"/>
</dbReference>
<dbReference type="Pfam" id="PF02311">
    <property type="entry name" value="AraC_binding"/>
    <property type="match status" value="1"/>
</dbReference>
<reference evidence="5" key="2">
    <citation type="submission" date="2021-04" db="EMBL/GenBank/DDBJ databases">
        <authorList>
            <person name="Gilroy R."/>
        </authorList>
    </citation>
    <scope>NUCLEOTIDE SEQUENCE</scope>
    <source>
        <strain evidence="5">1068</strain>
    </source>
</reference>
<keyword evidence="2" id="KW-0238">DNA-binding</keyword>
<dbReference type="InterPro" id="IPR037923">
    <property type="entry name" value="HTH-like"/>
</dbReference>
<dbReference type="PROSITE" id="PS01124">
    <property type="entry name" value="HTH_ARAC_FAMILY_2"/>
    <property type="match status" value="1"/>
</dbReference>
<evidence type="ECO:0000256" key="1">
    <source>
        <dbReference type="ARBA" id="ARBA00023015"/>
    </source>
</evidence>
<dbReference type="Gene3D" id="2.60.120.10">
    <property type="entry name" value="Jelly Rolls"/>
    <property type="match status" value="1"/>
</dbReference>
<dbReference type="InterPro" id="IPR018062">
    <property type="entry name" value="HTH_AraC-typ_CS"/>
</dbReference>
<organism evidence="5 6">
    <name type="scientific">Candidatus Blautia pullicola</name>
    <dbReference type="NCBI Taxonomy" id="2838498"/>
    <lineage>
        <taxon>Bacteria</taxon>
        <taxon>Bacillati</taxon>
        <taxon>Bacillota</taxon>
        <taxon>Clostridia</taxon>
        <taxon>Lachnospirales</taxon>
        <taxon>Lachnospiraceae</taxon>
        <taxon>Blautia</taxon>
    </lineage>
</organism>
<dbReference type="InterPro" id="IPR014710">
    <property type="entry name" value="RmlC-like_jellyroll"/>
</dbReference>
<dbReference type="InterPro" id="IPR018060">
    <property type="entry name" value="HTH_AraC"/>
</dbReference>
<dbReference type="Gene3D" id="1.10.10.60">
    <property type="entry name" value="Homeodomain-like"/>
    <property type="match status" value="2"/>
</dbReference>
<name>A0A9D2FRG4_9FIRM</name>
<dbReference type="PRINTS" id="PR00032">
    <property type="entry name" value="HTHARAC"/>
</dbReference>
<comment type="caution">
    <text evidence="5">The sequence shown here is derived from an EMBL/GenBank/DDBJ whole genome shotgun (WGS) entry which is preliminary data.</text>
</comment>
<protein>
    <submittedName>
        <fullName evidence="5">AraC family transcriptional regulator</fullName>
    </submittedName>
</protein>
<gene>
    <name evidence="5" type="ORF">H9809_08840</name>
</gene>
<reference evidence="5" key="1">
    <citation type="journal article" date="2021" name="PeerJ">
        <title>Extensive microbial diversity within the chicken gut microbiome revealed by metagenomics and culture.</title>
        <authorList>
            <person name="Gilroy R."/>
            <person name="Ravi A."/>
            <person name="Getino M."/>
            <person name="Pursley I."/>
            <person name="Horton D.L."/>
            <person name="Alikhan N.F."/>
            <person name="Baker D."/>
            <person name="Gharbi K."/>
            <person name="Hall N."/>
            <person name="Watson M."/>
            <person name="Adriaenssens E.M."/>
            <person name="Foster-Nyarko E."/>
            <person name="Jarju S."/>
            <person name="Secka A."/>
            <person name="Antonio M."/>
            <person name="Oren A."/>
            <person name="Chaudhuri R.R."/>
            <person name="La Ragione R."/>
            <person name="Hildebrand F."/>
            <person name="Pallen M.J."/>
        </authorList>
    </citation>
    <scope>NUCLEOTIDE SEQUENCE</scope>
    <source>
        <strain evidence="5">1068</strain>
    </source>
</reference>
<dbReference type="InterPro" id="IPR009057">
    <property type="entry name" value="Homeodomain-like_sf"/>
</dbReference>
<dbReference type="PROSITE" id="PS00041">
    <property type="entry name" value="HTH_ARAC_FAMILY_1"/>
    <property type="match status" value="1"/>
</dbReference>
<evidence type="ECO:0000259" key="4">
    <source>
        <dbReference type="PROSITE" id="PS01124"/>
    </source>
</evidence>
<evidence type="ECO:0000313" key="5">
    <source>
        <dbReference type="EMBL" id="HIZ65984.1"/>
    </source>
</evidence>
<evidence type="ECO:0000313" key="6">
    <source>
        <dbReference type="Proteomes" id="UP000824056"/>
    </source>
</evidence>
<dbReference type="EMBL" id="DXBG01000203">
    <property type="protein sequence ID" value="HIZ65984.1"/>
    <property type="molecule type" value="Genomic_DNA"/>
</dbReference>
<dbReference type="Pfam" id="PF12833">
    <property type="entry name" value="HTH_18"/>
    <property type="match status" value="1"/>
</dbReference>
<keyword evidence="1" id="KW-0805">Transcription regulation</keyword>
<evidence type="ECO:0000256" key="3">
    <source>
        <dbReference type="ARBA" id="ARBA00023163"/>
    </source>
</evidence>
<dbReference type="Proteomes" id="UP000824056">
    <property type="component" value="Unassembled WGS sequence"/>
</dbReference>
<dbReference type="GO" id="GO:0003700">
    <property type="term" value="F:DNA-binding transcription factor activity"/>
    <property type="evidence" value="ECO:0007669"/>
    <property type="project" value="InterPro"/>
</dbReference>
<dbReference type="SUPFAM" id="SSF46689">
    <property type="entry name" value="Homeodomain-like"/>
    <property type="match status" value="1"/>
</dbReference>
<dbReference type="SUPFAM" id="SSF51215">
    <property type="entry name" value="Regulatory protein AraC"/>
    <property type="match status" value="1"/>
</dbReference>
<feature type="domain" description="HTH araC/xylS-type" evidence="4">
    <location>
        <begin position="192"/>
        <end position="290"/>
    </location>
</feature>
<sequence length="303" mass="34784">MPGSIEINDNYSEKIHYDFPAYPIYAQRGLLSHYPNFRAPNHWHDDIELIALLSGKMDYNVNGEIIPLHAGEGILVNAGQMHFGFSDSQEECDFICILLSPELLCPLPSYEQDFIRPFTQNTQIPYVLLQPEIDWHREIYNRIVSVYQNKSAKSGPLKVLGDFAEIWSLVYDNLPPAPSQNPTENRDLKIVKNMADYIQKNYTQKISLKDIASAGAVGQSKCCKLFALYFSQTPVTYLTQYRISKSIELLRCTDMSIIEIALSTGFCSPSYYAETFRKWMGQTPSQYRGEYHFHNPVHTHFKS</sequence>
<accession>A0A9D2FRG4</accession>
<keyword evidence="3" id="KW-0804">Transcription</keyword>
<dbReference type="CDD" id="cd02208">
    <property type="entry name" value="cupin_RmlC-like"/>
    <property type="match status" value="1"/>
</dbReference>
<evidence type="ECO:0000256" key="2">
    <source>
        <dbReference type="ARBA" id="ARBA00023125"/>
    </source>
</evidence>
<dbReference type="PANTHER" id="PTHR43280:SF28">
    <property type="entry name" value="HTH-TYPE TRANSCRIPTIONAL ACTIVATOR RHAS"/>
    <property type="match status" value="1"/>
</dbReference>
<dbReference type="AlphaFoldDB" id="A0A9D2FRG4"/>
<dbReference type="InterPro" id="IPR020449">
    <property type="entry name" value="Tscrpt_reg_AraC-type_HTH"/>
</dbReference>
<dbReference type="SMART" id="SM00342">
    <property type="entry name" value="HTH_ARAC"/>
    <property type="match status" value="1"/>
</dbReference>
<dbReference type="PANTHER" id="PTHR43280">
    <property type="entry name" value="ARAC-FAMILY TRANSCRIPTIONAL REGULATOR"/>
    <property type="match status" value="1"/>
</dbReference>
<dbReference type="GO" id="GO:0043565">
    <property type="term" value="F:sequence-specific DNA binding"/>
    <property type="evidence" value="ECO:0007669"/>
    <property type="project" value="InterPro"/>
</dbReference>